<evidence type="ECO:0000256" key="6">
    <source>
        <dbReference type="ARBA" id="ARBA00022692"/>
    </source>
</evidence>
<evidence type="ECO:0000256" key="4">
    <source>
        <dbReference type="ARBA" id="ARBA00022448"/>
    </source>
</evidence>
<reference evidence="14 15" key="1">
    <citation type="submission" date="2018-08" db="EMBL/GenBank/DDBJ databases">
        <title>Henriciella mobilis sp. nov., isolated from seawater.</title>
        <authorList>
            <person name="Cheng H."/>
            <person name="Wu Y.-H."/>
            <person name="Xu X.-W."/>
            <person name="Guo L.-L."/>
        </authorList>
    </citation>
    <scope>NUCLEOTIDE SEQUENCE [LARGE SCALE GENOMIC DNA]</scope>
    <source>
        <strain evidence="14 15">CCUG67844</strain>
    </source>
</reference>
<proteinExistence type="inferred from homology"/>
<dbReference type="GO" id="GO:0043952">
    <property type="term" value="P:protein transport by the Sec complex"/>
    <property type="evidence" value="ECO:0007669"/>
    <property type="project" value="TreeGrafter"/>
</dbReference>
<keyword evidence="4 12" id="KW-0813">Transport</keyword>
<dbReference type="Pfam" id="PF03840">
    <property type="entry name" value="SecG"/>
    <property type="match status" value="1"/>
</dbReference>
<dbReference type="GO" id="GO:0015450">
    <property type="term" value="F:protein-transporting ATPase activity"/>
    <property type="evidence" value="ECO:0007669"/>
    <property type="project" value="UniProtKB-UniRule"/>
</dbReference>
<dbReference type="PRINTS" id="PR01651">
    <property type="entry name" value="SECGEXPORT"/>
</dbReference>
<evidence type="ECO:0000313" key="14">
    <source>
        <dbReference type="EMBL" id="RIJ28932.1"/>
    </source>
</evidence>
<comment type="caution">
    <text evidence="12">Lacks conserved residue(s) required for the propagation of feature annotation.</text>
</comment>
<dbReference type="InterPro" id="IPR004692">
    <property type="entry name" value="SecG"/>
</dbReference>
<keyword evidence="9 12" id="KW-0811">Translocation</keyword>
<gene>
    <name evidence="14" type="primary">secG</name>
    <name evidence="14" type="ORF">D1222_11210</name>
</gene>
<evidence type="ECO:0000256" key="12">
    <source>
        <dbReference type="RuleBase" id="RU365087"/>
    </source>
</evidence>
<dbReference type="GO" id="GO:0009306">
    <property type="term" value="P:protein secretion"/>
    <property type="evidence" value="ECO:0007669"/>
    <property type="project" value="UniProtKB-UniRule"/>
</dbReference>
<keyword evidence="10 12" id="KW-0472">Membrane</keyword>
<protein>
    <recommendedName>
        <fullName evidence="3 12">Protein-export membrane protein SecG</fullName>
    </recommendedName>
</protein>
<comment type="similarity">
    <text evidence="2 12">Belongs to the SecG family.</text>
</comment>
<evidence type="ECO:0000256" key="3">
    <source>
        <dbReference type="ARBA" id="ARBA00017876"/>
    </source>
</evidence>
<dbReference type="AlphaFoldDB" id="A0A399RGK1"/>
<dbReference type="GO" id="GO:0005886">
    <property type="term" value="C:plasma membrane"/>
    <property type="evidence" value="ECO:0007669"/>
    <property type="project" value="UniProtKB-SubCell"/>
</dbReference>
<evidence type="ECO:0000256" key="11">
    <source>
        <dbReference type="ARBA" id="ARBA00025182"/>
    </source>
</evidence>
<feature type="transmembrane region" description="Helical" evidence="12">
    <location>
        <begin position="45"/>
        <end position="68"/>
    </location>
</feature>
<evidence type="ECO:0000256" key="10">
    <source>
        <dbReference type="ARBA" id="ARBA00023136"/>
    </source>
</evidence>
<evidence type="ECO:0000313" key="15">
    <source>
        <dbReference type="Proteomes" id="UP000265845"/>
    </source>
</evidence>
<dbReference type="NCBIfam" id="TIGR00810">
    <property type="entry name" value="secG"/>
    <property type="match status" value="1"/>
</dbReference>
<evidence type="ECO:0000256" key="9">
    <source>
        <dbReference type="ARBA" id="ARBA00023010"/>
    </source>
</evidence>
<dbReference type="Proteomes" id="UP000265845">
    <property type="component" value="Unassembled WGS sequence"/>
</dbReference>
<dbReference type="PANTHER" id="PTHR34182:SF1">
    <property type="entry name" value="PROTEIN-EXPORT MEMBRANE PROTEIN SECG"/>
    <property type="match status" value="1"/>
</dbReference>
<keyword evidence="15" id="KW-1185">Reference proteome</keyword>
<keyword evidence="6 12" id="KW-0812">Transmembrane</keyword>
<keyword evidence="5 12" id="KW-1003">Cell membrane</keyword>
<feature type="region of interest" description="Disordered" evidence="13">
    <location>
        <begin position="87"/>
        <end position="167"/>
    </location>
</feature>
<evidence type="ECO:0000256" key="5">
    <source>
        <dbReference type="ARBA" id="ARBA00022475"/>
    </source>
</evidence>
<organism evidence="14 15">
    <name type="scientific">Henriciella algicola</name>
    <dbReference type="NCBI Taxonomy" id="1608422"/>
    <lineage>
        <taxon>Bacteria</taxon>
        <taxon>Pseudomonadati</taxon>
        <taxon>Pseudomonadota</taxon>
        <taxon>Alphaproteobacteria</taxon>
        <taxon>Hyphomonadales</taxon>
        <taxon>Hyphomonadaceae</taxon>
        <taxon>Henriciella</taxon>
    </lineage>
</organism>
<name>A0A399RGK1_9PROT</name>
<dbReference type="OrthoDB" id="7619647at2"/>
<dbReference type="GO" id="GO:0065002">
    <property type="term" value="P:intracellular protein transmembrane transport"/>
    <property type="evidence" value="ECO:0007669"/>
    <property type="project" value="TreeGrafter"/>
</dbReference>
<evidence type="ECO:0000256" key="13">
    <source>
        <dbReference type="SAM" id="MobiDB-lite"/>
    </source>
</evidence>
<comment type="caution">
    <text evidence="14">The sequence shown here is derived from an EMBL/GenBank/DDBJ whole genome shotgun (WGS) entry which is preliminary data.</text>
</comment>
<evidence type="ECO:0000256" key="1">
    <source>
        <dbReference type="ARBA" id="ARBA00004651"/>
    </source>
</evidence>
<feature type="compositionally biased region" description="Acidic residues" evidence="13">
    <location>
        <begin position="150"/>
        <end position="161"/>
    </location>
</feature>
<sequence length="167" mass="16854">MTVILVIHILASLVLVGVVLMQKSEGGALGVGGGGGGGGLMSGRGAAGALVRTTIIFGAIFFITSLVLTTITTRHLGDDRTDVERALDEEFGGSGAGGFDLEDTSSPLLDDDPVSLPSQQDTGPVLTEPEQDTSDPLAADVPADTTGDTSGEETEQGDDTADAPTQP</sequence>
<dbReference type="RefSeq" id="WP_119454349.1">
    <property type="nucleotide sequence ID" value="NZ_QWGA01000007.1"/>
</dbReference>
<accession>A0A399RGK1</accession>
<evidence type="ECO:0000256" key="7">
    <source>
        <dbReference type="ARBA" id="ARBA00022927"/>
    </source>
</evidence>
<evidence type="ECO:0000256" key="2">
    <source>
        <dbReference type="ARBA" id="ARBA00008445"/>
    </source>
</evidence>
<evidence type="ECO:0000256" key="8">
    <source>
        <dbReference type="ARBA" id="ARBA00022989"/>
    </source>
</evidence>
<keyword evidence="7 12" id="KW-0653">Protein transport</keyword>
<dbReference type="EMBL" id="QWGA01000007">
    <property type="protein sequence ID" value="RIJ28932.1"/>
    <property type="molecule type" value="Genomic_DNA"/>
</dbReference>
<comment type="subcellular location">
    <subcellularLocation>
        <location evidence="1 12">Cell membrane</location>
        <topology evidence="1 12">Multi-pass membrane protein</topology>
    </subcellularLocation>
</comment>
<keyword evidence="8 12" id="KW-1133">Transmembrane helix</keyword>
<comment type="function">
    <text evidence="11 12">Involved in protein export. Participates in an early event of protein translocation.</text>
</comment>
<dbReference type="PANTHER" id="PTHR34182">
    <property type="entry name" value="PROTEIN-EXPORT MEMBRANE PROTEIN SECG"/>
    <property type="match status" value="1"/>
</dbReference>